<feature type="chain" id="PRO_5003138150" evidence="3">
    <location>
        <begin position="26"/>
        <end position="448"/>
    </location>
</feature>
<dbReference type="eggNOG" id="COG3489">
    <property type="taxonomic scope" value="Bacteria"/>
</dbReference>
<organism evidence="5 6">
    <name type="scientific">Hoylesella marshii DSM 16973 = JCM 13450</name>
    <dbReference type="NCBI Taxonomy" id="862515"/>
    <lineage>
        <taxon>Bacteria</taxon>
        <taxon>Pseudomonadati</taxon>
        <taxon>Bacteroidota</taxon>
        <taxon>Bacteroidia</taxon>
        <taxon>Bacteroidales</taxon>
        <taxon>Prevotellaceae</taxon>
        <taxon>Hoylesella</taxon>
    </lineage>
</organism>
<dbReference type="GO" id="GO:0030313">
    <property type="term" value="C:cell envelope"/>
    <property type="evidence" value="ECO:0007669"/>
    <property type="project" value="UniProtKB-SubCell"/>
</dbReference>
<evidence type="ECO:0000313" key="5">
    <source>
        <dbReference type="EMBL" id="EFM02337.1"/>
    </source>
</evidence>
<dbReference type="HOGENOM" id="CLU_050043_1_0_10"/>
<comment type="caution">
    <text evidence="5">The sequence shown here is derived from an EMBL/GenBank/DDBJ whole genome shotgun (WGS) entry which is preliminary data.</text>
</comment>
<dbReference type="InterPro" id="IPR018976">
    <property type="entry name" value="Imelysin-like"/>
</dbReference>
<name>E0NRA9_9BACT</name>
<keyword evidence="2 3" id="KW-0732">Signal</keyword>
<evidence type="ECO:0000256" key="2">
    <source>
        <dbReference type="ARBA" id="ARBA00022729"/>
    </source>
</evidence>
<dbReference type="EMBL" id="AEEI01000025">
    <property type="protein sequence ID" value="EFM02337.1"/>
    <property type="molecule type" value="Genomic_DNA"/>
</dbReference>
<dbReference type="AlphaFoldDB" id="E0NRA9"/>
<dbReference type="PROSITE" id="PS51257">
    <property type="entry name" value="PROKAR_LIPOPROTEIN"/>
    <property type="match status" value="1"/>
</dbReference>
<reference evidence="5" key="1">
    <citation type="submission" date="2010-07" db="EMBL/GenBank/DDBJ databases">
        <authorList>
            <person name="Muzny D."/>
            <person name="Qin X."/>
            <person name="Deng J."/>
            <person name="Jiang H."/>
            <person name="Liu Y."/>
            <person name="Qu J."/>
            <person name="Song X.-Z."/>
            <person name="Zhang L."/>
            <person name="Thornton R."/>
            <person name="Coyle M."/>
            <person name="Francisco L."/>
            <person name="Jackson L."/>
            <person name="Javaid M."/>
            <person name="Korchina V."/>
            <person name="Kovar C."/>
            <person name="Mata R."/>
            <person name="Mathew T."/>
            <person name="Ngo R."/>
            <person name="Nguyen L."/>
            <person name="Nguyen N."/>
            <person name="Okwuonu G."/>
            <person name="Ongeri F."/>
            <person name="Pham C."/>
            <person name="Simmons D."/>
            <person name="Wilczek-Boney K."/>
            <person name="Hale W."/>
            <person name="Jakkamsetti A."/>
            <person name="Pham P."/>
            <person name="Ruth R."/>
            <person name="San Lucas F."/>
            <person name="Warren J."/>
            <person name="Zhang J."/>
            <person name="Zhao Z."/>
            <person name="Zhou C."/>
            <person name="Zhu D."/>
            <person name="Lee S."/>
            <person name="Bess C."/>
            <person name="Blankenburg K."/>
            <person name="Forbes L."/>
            <person name="Fu Q."/>
            <person name="Gubbala S."/>
            <person name="Hirani K."/>
            <person name="Jayaseelan J.C."/>
            <person name="Lara F."/>
            <person name="Munidasa M."/>
            <person name="Palculict T."/>
            <person name="Patil S."/>
            <person name="Pu L.-L."/>
            <person name="Saada N."/>
            <person name="Tang L."/>
            <person name="Weissenberger G."/>
            <person name="Zhu Y."/>
            <person name="Hemphill L."/>
            <person name="Shang Y."/>
            <person name="Youmans B."/>
            <person name="Ayvaz T."/>
            <person name="Ross M."/>
            <person name="Santibanez J."/>
            <person name="Aqrawi P."/>
            <person name="Gross S."/>
            <person name="Joshi V."/>
            <person name="Fowler G."/>
            <person name="Nazareth L."/>
            <person name="Reid J."/>
            <person name="Worley K."/>
            <person name="Petrosino J."/>
            <person name="Highlander S."/>
            <person name="Gibbs R."/>
        </authorList>
    </citation>
    <scope>NUCLEOTIDE SEQUENCE [LARGE SCALE GENOMIC DNA]</scope>
    <source>
        <strain evidence="5">DSM 16973</strain>
    </source>
</reference>
<dbReference type="InterPro" id="IPR034982">
    <property type="entry name" value="Imelysin-like_IrpA"/>
</dbReference>
<evidence type="ECO:0000256" key="1">
    <source>
        <dbReference type="ARBA" id="ARBA00004196"/>
    </source>
</evidence>
<dbReference type="RefSeq" id="WP_006948500.1">
    <property type="nucleotide sequence ID" value="NZ_BAJI01000008.1"/>
</dbReference>
<accession>E0NRA9</accession>
<dbReference type="Gene3D" id="1.20.1420.20">
    <property type="entry name" value="M75 peptidase, HXXE motif"/>
    <property type="match status" value="1"/>
</dbReference>
<evidence type="ECO:0000259" key="4">
    <source>
        <dbReference type="Pfam" id="PF09375"/>
    </source>
</evidence>
<dbReference type="Pfam" id="PF09375">
    <property type="entry name" value="Peptidase_M75"/>
    <property type="match status" value="1"/>
</dbReference>
<gene>
    <name evidence="5" type="ORF">HMPREF0658_0710</name>
</gene>
<evidence type="ECO:0000256" key="3">
    <source>
        <dbReference type="SAM" id="SignalP"/>
    </source>
</evidence>
<proteinExistence type="predicted"/>
<dbReference type="Proteomes" id="UP000004394">
    <property type="component" value="Unassembled WGS sequence"/>
</dbReference>
<dbReference type="InterPro" id="IPR038352">
    <property type="entry name" value="Imelysin_sf"/>
</dbReference>
<feature type="domain" description="Imelysin-like" evidence="4">
    <location>
        <begin position="66"/>
        <end position="431"/>
    </location>
</feature>
<evidence type="ECO:0000313" key="6">
    <source>
        <dbReference type="Proteomes" id="UP000004394"/>
    </source>
</evidence>
<protein>
    <submittedName>
        <fullName evidence="5">Imelysin</fullName>
    </submittedName>
</protein>
<keyword evidence="6" id="KW-1185">Reference proteome</keyword>
<feature type="signal peptide" evidence="3">
    <location>
        <begin position="1"/>
        <end position="25"/>
    </location>
</feature>
<dbReference type="OrthoDB" id="9764688at2"/>
<sequence length="448" mass="49704">MKRIFTYALLLAVAGAFTVSFTSCSEDNDNSAERRKVQNEELQSLTTRYVNEVVFPTYTNLANEADNLYKKIAELKTKVKAGTTVTQSEIDAICTNYKVARSHWEESEAWLYGAASDFDIDPNIDTWPLVVPTLASDLQNNTKMAKLDNQSDLGYIAVITDMAEENRGFHGIEFIFFRDGKNRNVTFFNDGSKETFKEKDGSQPFAGKNVTAKEELIFATAAAAYLRDRVYQLEVAWRGDNATPAHKTRLDACKAAYPDIFKVTVGNSNLSYGANMLAANTGTSTYQTWRKAVEAILVAGCSNICSEVANQKMGQAYRSAIGKPETHKDENGNDVVDDPNYIESPYSYNSFTDFYGNIMSIQNALYGNLNKDKYESNSIIAYLQKYNSEMANNLQNKLTAALDALKACQNSGTSFVKDPGATYVKTAMDKIGDLDKALNESANWILAN</sequence>
<dbReference type="CDD" id="cd14658">
    <property type="entry name" value="Imelysin-like_IrpA"/>
    <property type="match status" value="1"/>
</dbReference>
<dbReference type="BioCyc" id="PMAR862515-HMP:GMOO-723-MONOMER"/>
<comment type="subcellular location">
    <subcellularLocation>
        <location evidence="1">Cell envelope</location>
    </subcellularLocation>
</comment>
<dbReference type="STRING" id="862515.HMPREF0658_0710"/>